<keyword evidence="2" id="KW-1185">Reference proteome</keyword>
<protein>
    <submittedName>
        <fullName evidence="1">Uncharacterized protein</fullName>
    </submittedName>
</protein>
<dbReference type="OrthoDB" id="7206433at2"/>
<comment type="caution">
    <text evidence="1">The sequence shown here is derived from an EMBL/GenBank/DDBJ whole genome shotgun (WGS) entry which is preliminary data.</text>
</comment>
<reference evidence="1 2" key="1">
    <citation type="submission" date="2018-09" db="EMBL/GenBank/DDBJ databases">
        <authorList>
            <person name="Zhu H."/>
        </authorList>
    </citation>
    <scope>NUCLEOTIDE SEQUENCE [LARGE SCALE GENOMIC DNA]</scope>
    <source>
        <strain evidence="1 2">K2R01-6</strain>
    </source>
</reference>
<dbReference type="EMBL" id="QYUM01000003">
    <property type="protein sequence ID" value="RJF90293.1"/>
    <property type="molecule type" value="Genomic_DNA"/>
</dbReference>
<name>A0A418WJS3_9SPHN</name>
<evidence type="ECO:0000313" key="1">
    <source>
        <dbReference type="EMBL" id="RJF90293.1"/>
    </source>
</evidence>
<dbReference type="AlphaFoldDB" id="A0A418WJS3"/>
<accession>A0A418WJS3</accession>
<gene>
    <name evidence="1" type="ORF">D3876_08460</name>
</gene>
<evidence type="ECO:0000313" key="2">
    <source>
        <dbReference type="Proteomes" id="UP000286100"/>
    </source>
</evidence>
<dbReference type="Proteomes" id="UP000286100">
    <property type="component" value="Unassembled WGS sequence"/>
</dbReference>
<organism evidence="1 2">
    <name type="scientific">Sphingomonas cavernae</name>
    <dbReference type="NCBI Taxonomy" id="2320861"/>
    <lineage>
        <taxon>Bacteria</taxon>
        <taxon>Pseudomonadati</taxon>
        <taxon>Pseudomonadota</taxon>
        <taxon>Alphaproteobacteria</taxon>
        <taxon>Sphingomonadales</taxon>
        <taxon>Sphingomonadaceae</taxon>
        <taxon>Sphingomonas</taxon>
    </lineage>
</organism>
<sequence>MLKQRRAAADAVRATFLPAEHAQDQAAIRAARCLATALEARATANLPLGTGVDAIAHLCRGTALAVEARQSFIAAHRALSVLPADIGLGVVAWGDSGGCPDIEPTGRASLAAVA</sequence>
<dbReference type="RefSeq" id="WP_119761377.1">
    <property type="nucleotide sequence ID" value="NZ_QYUM01000003.1"/>
</dbReference>
<proteinExistence type="predicted"/>